<evidence type="ECO:0000313" key="2">
    <source>
        <dbReference type="EMBL" id="MBH5330266.1"/>
    </source>
</evidence>
<sequence>MALQQPGIGSAKTSFSGSLKPGCRIGRLPENGISIPKTGYCKANRSLYSGFCAFRYQAASRRQYNQYGKASRHRSESYKIRYIREPAFRAAQTPARLPYPPPPHILAQTAHPDAVPIPD</sequence>
<dbReference type="EMBL" id="JACSGR010000009">
    <property type="protein sequence ID" value="MBH5330266.1"/>
    <property type="molecule type" value="Genomic_DNA"/>
</dbReference>
<proteinExistence type="predicted"/>
<evidence type="ECO:0000313" key="3">
    <source>
        <dbReference type="Proteomes" id="UP000768471"/>
    </source>
</evidence>
<gene>
    <name evidence="2" type="ORF">H9Q10_11390</name>
</gene>
<organism evidence="2 3">
    <name type="scientific">Eikenella glucosivorans</name>
    <dbReference type="NCBI Taxonomy" id="2766967"/>
    <lineage>
        <taxon>Bacteria</taxon>
        <taxon>Pseudomonadati</taxon>
        <taxon>Pseudomonadota</taxon>
        <taxon>Betaproteobacteria</taxon>
        <taxon>Neisseriales</taxon>
        <taxon>Neisseriaceae</taxon>
        <taxon>Eikenella</taxon>
    </lineage>
</organism>
<reference evidence="2 3" key="1">
    <citation type="submission" date="2020-09" db="EMBL/GenBank/DDBJ databases">
        <title>Eikenella S3660 sp. nov., isolated from a throat swab.</title>
        <authorList>
            <person name="Buhl M."/>
        </authorList>
    </citation>
    <scope>NUCLEOTIDE SEQUENCE [LARGE SCALE GENOMIC DNA]</scope>
    <source>
        <strain evidence="2 3">S3360</strain>
    </source>
</reference>
<comment type="caution">
    <text evidence="2">The sequence shown here is derived from an EMBL/GenBank/DDBJ whole genome shotgun (WGS) entry which is preliminary data.</text>
</comment>
<name>A0ABS0NDC4_9NEIS</name>
<dbReference type="Proteomes" id="UP000768471">
    <property type="component" value="Unassembled WGS sequence"/>
</dbReference>
<protein>
    <submittedName>
        <fullName evidence="2">Uncharacterized protein</fullName>
    </submittedName>
</protein>
<dbReference type="RefSeq" id="WP_197904105.1">
    <property type="nucleotide sequence ID" value="NZ_JACSGR010000009.1"/>
</dbReference>
<evidence type="ECO:0000256" key="1">
    <source>
        <dbReference type="SAM" id="MobiDB-lite"/>
    </source>
</evidence>
<feature type="region of interest" description="Disordered" evidence="1">
    <location>
        <begin position="93"/>
        <end position="119"/>
    </location>
</feature>
<keyword evidence="3" id="KW-1185">Reference proteome</keyword>
<accession>A0ABS0NDC4</accession>